<dbReference type="PROSITE" id="PS50011">
    <property type="entry name" value="PROTEIN_KINASE_DOM"/>
    <property type="match status" value="1"/>
</dbReference>
<dbReference type="Pfam" id="PF00069">
    <property type="entry name" value="Pkinase"/>
    <property type="match status" value="1"/>
</dbReference>
<feature type="region of interest" description="Disordered" evidence="1">
    <location>
        <begin position="1"/>
        <end position="26"/>
    </location>
</feature>
<evidence type="ECO:0000313" key="4">
    <source>
        <dbReference type="Proteomes" id="UP000541610"/>
    </source>
</evidence>
<dbReference type="AlphaFoldDB" id="A0A7J6NRJ2"/>
<feature type="compositionally biased region" description="Polar residues" evidence="1">
    <location>
        <begin position="87"/>
        <end position="101"/>
    </location>
</feature>
<feature type="compositionally biased region" description="Low complexity" evidence="1">
    <location>
        <begin position="102"/>
        <end position="115"/>
    </location>
</feature>
<comment type="caution">
    <text evidence="3">The sequence shown here is derived from an EMBL/GenBank/DDBJ whole genome shotgun (WGS) entry which is preliminary data.</text>
</comment>
<feature type="region of interest" description="Disordered" evidence="1">
    <location>
        <begin position="797"/>
        <end position="816"/>
    </location>
</feature>
<name>A0A7J6NRJ2_PEROL</name>
<feature type="compositionally biased region" description="Polar residues" evidence="1">
    <location>
        <begin position="151"/>
        <end position="164"/>
    </location>
</feature>
<dbReference type="InterPro" id="IPR051681">
    <property type="entry name" value="Ser/Thr_Kinases-Pseudokinases"/>
</dbReference>
<dbReference type="Pfam" id="PF14381">
    <property type="entry name" value="EDR1_CTR1_ARMC3_pept"/>
    <property type="match status" value="1"/>
</dbReference>
<reference evidence="3 4" key="1">
    <citation type="submission" date="2020-04" db="EMBL/GenBank/DDBJ databases">
        <title>Perkinsus olseni comparative genomics.</title>
        <authorList>
            <person name="Bogema D.R."/>
        </authorList>
    </citation>
    <scope>NUCLEOTIDE SEQUENCE [LARGE SCALE GENOMIC DNA]</scope>
    <source>
        <strain evidence="3">00978-12</strain>
    </source>
</reference>
<dbReference type="OrthoDB" id="354826at2759"/>
<accession>A0A7J6NRJ2</accession>
<dbReference type="PANTHER" id="PTHR44329">
    <property type="entry name" value="SERINE/THREONINE-PROTEIN KINASE TNNI3K-RELATED"/>
    <property type="match status" value="1"/>
</dbReference>
<evidence type="ECO:0000259" key="2">
    <source>
        <dbReference type="PROSITE" id="PS50011"/>
    </source>
</evidence>
<feature type="compositionally biased region" description="Acidic residues" evidence="1">
    <location>
        <begin position="553"/>
        <end position="565"/>
    </location>
</feature>
<dbReference type="InterPro" id="IPR008271">
    <property type="entry name" value="Ser/Thr_kinase_AS"/>
</dbReference>
<dbReference type="EMBL" id="JABANP010000222">
    <property type="protein sequence ID" value="KAF4686435.1"/>
    <property type="molecule type" value="Genomic_DNA"/>
</dbReference>
<feature type="region of interest" description="Disordered" evidence="1">
    <location>
        <begin position="87"/>
        <end position="165"/>
    </location>
</feature>
<gene>
    <name evidence="3" type="ORF">FOZ60_005309</name>
</gene>
<feature type="compositionally biased region" description="Low complexity" evidence="1">
    <location>
        <begin position="618"/>
        <end position="636"/>
    </location>
</feature>
<organism evidence="3 4">
    <name type="scientific">Perkinsus olseni</name>
    <name type="common">Perkinsus atlanticus</name>
    <dbReference type="NCBI Taxonomy" id="32597"/>
    <lineage>
        <taxon>Eukaryota</taxon>
        <taxon>Sar</taxon>
        <taxon>Alveolata</taxon>
        <taxon>Perkinsozoa</taxon>
        <taxon>Perkinsea</taxon>
        <taxon>Perkinsida</taxon>
        <taxon>Perkinsidae</taxon>
        <taxon>Perkinsus</taxon>
    </lineage>
</organism>
<dbReference type="SUPFAM" id="SSF56112">
    <property type="entry name" value="Protein kinase-like (PK-like)"/>
    <property type="match status" value="1"/>
</dbReference>
<feature type="region of interest" description="Disordered" evidence="1">
    <location>
        <begin position="616"/>
        <end position="637"/>
    </location>
</feature>
<sequence length="1015" mass="112335">MPAGRRETTPGGERTTAKKRRTLQQQREGMEELIGRKVAMRVGSRVHNGSIRGVVLYEREHLLDVIWDDGDVELMPHHTARGCLLSEASSEVSPAQDTEGQATTTGKSTRATSTGVKKGRLKGRQPRDRTKQSEPSPKLPSPRSIDEAAPSSLQPSTSNKSAGTSGRVVIVKTHHKSRKTAASECLLPELFIARDPRQLTCEPSRVSEGPRSWLSEDEDTTLALRRVSRARSLDQADLWPSVLRALLRFTLGTHEMAFADYSCILQLQQRMSTSLEEGPHISAELLTSVQYLCALAIEVAELTSASVKFSIRHELGYGDYLLNKVVRTGEEGHALHAASLWFDGPEGFTTQEACRAFERRLVLGNEDHHHDDDEIVSPTSRPNPELIMGRVLDGLPADGAFKPLSKPVNDLTFVEVPHDPLDYTLVVDSCQDAALRRYVRRSHDFMPSSEEKTIKHSLRDLQSFVKRKTAPRRYTEAPGAAADPETYLRDLALTNGGIVNISSVTAGCTSRPQAVLFKALCDANGVACRLVRQKTGEYYNSVLIRDRSIGDNELSDTGELEDDASQDGHPLMAFTDDDEDDEDDSDFEAPSVASGESGGDDGSATHKVLETVYPVLWPPSAGDTPSSSPASSPESSLDVFNGVQEAGKHPLDRLITDAGSATSRRSLDLDKYFEYTTRIGKGSFGEVWRVKLIPSEEHTECKALLAHPSGSGEYALKMVPEAHIDEEEGELMRVYCSSGHPCITEVLTVFYGHQRLPSRRKGSHNVERFWCCLMTAEDTSLEVLLKSRDKYVRKRYAASPDATDEEAEEGSAASHPSEEVPVLLDLRFTFRLLIDTAFAMMFLHTSTNNRSYVLHRDLKPANILLSKLHTTESFIYRARLTDFGVARADPGQDTNMTIGLGTEGYIAPEQHSIEYDRPADVWSFGVTLARICGLDSWRDVAVSTRPQTGRQLLPLKSTEPVVKFPPAADPFLCDLCLQCLSRQPLKRPTFREIYRSLLTEYVKRELSILSLATSA</sequence>
<feature type="domain" description="Protein kinase" evidence="2">
    <location>
        <begin position="673"/>
        <end position="1002"/>
    </location>
</feature>
<proteinExistence type="predicted"/>
<dbReference type="InterPro" id="IPR000719">
    <property type="entry name" value="Prot_kinase_dom"/>
</dbReference>
<feature type="compositionally biased region" description="Acidic residues" evidence="1">
    <location>
        <begin position="575"/>
        <end position="587"/>
    </location>
</feature>
<dbReference type="InterPro" id="IPR055164">
    <property type="entry name" value="EDR1/CTR1/ARMC3-like_pept-like"/>
</dbReference>
<dbReference type="Proteomes" id="UP000541610">
    <property type="component" value="Unassembled WGS sequence"/>
</dbReference>
<evidence type="ECO:0000313" key="3">
    <source>
        <dbReference type="EMBL" id="KAF4686435.1"/>
    </source>
</evidence>
<dbReference type="GO" id="GO:0004674">
    <property type="term" value="F:protein serine/threonine kinase activity"/>
    <property type="evidence" value="ECO:0007669"/>
    <property type="project" value="TreeGrafter"/>
</dbReference>
<dbReference type="InterPro" id="IPR011009">
    <property type="entry name" value="Kinase-like_dom_sf"/>
</dbReference>
<feature type="region of interest" description="Disordered" evidence="1">
    <location>
        <begin position="552"/>
        <end position="604"/>
    </location>
</feature>
<protein>
    <recommendedName>
        <fullName evidence="2">Protein kinase domain-containing protein</fullName>
    </recommendedName>
</protein>
<dbReference type="PROSITE" id="PS00108">
    <property type="entry name" value="PROTEIN_KINASE_ST"/>
    <property type="match status" value="1"/>
</dbReference>
<evidence type="ECO:0000256" key="1">
    <source>
        <dbReference type="SAM" id="MobiDB-lite"/>
    </source>
</evidence>
<dbReference type="GO" id="GO:0005524">
    <property type="term" value="F:ATP binding"/>
    <property type="evidence" value="ECO:0007669"/>
    <property type="project" value="InterPro"/>
</dbReference>
<dbReference type="SMART" id="SM00220">
    <property type="entry name" value="S_TKc"/>
    <property type="match status" value="1"/>
</dbReference>
<dbReference type="Gene3D" id="1.10.510.10">
    <property type="entry name" value="Transferase(Phosphotransferase) domain 1"/>
    <property type="match status" value="1"/>
</dbReference>